<dbReference type="Gene3D" id="1.20.1600.10">
    <property type="entry name" value="Outer membrane efflux proteins (OEP)"/>
    <property type="match status" value="1"/>
</dbReference>
<dbReference type="HOGENOM" id="CLU_012817_13_0_5"/>
<dbReference type="OrthoDB" id="9783100at2"/>
<keyword evidence="3" id="KW-0175">Coiled coil</keyword>
<organism evidence="4 5">
    <name type="scientific">Sphingopyxis fribergensis</name>
    <dbReference type="NCBI Taxonomy" id="1515612"/>
    <lineage>
        <taxon>Bacteria</taxon>
        <taxon>Pseudomonadati</taxon>
        <taxon>Pseudomonadota</taxon>
        <taxon>Alphaproteobacteria</taxon>
        <taxon>Sphingomonadales</taxon>
        <taxon>Sphingomonadaceae</taxon>
        <taxon>Sphingopyxis</taxon>
    </lineage>
</organism>
<dbReference type="AlphaFoldDB" id="A0A0A7PNU3"/>
<dbReference type="SUPFAM" id="SSF56954">
    <property type="entry name" value="Outer membrane efflux proteins (OEP)"/>
    <property type="match status" value="1"/>
</dbReference>
<dbReference type="PROSITE" id="PS51257">
    <property type="entry name" value="PROKAR_LIPOPROTEIN"/>
    <property type="match status" value="1"/>
</dbReference>
<dbReference type="InterPro" id="IPR003423">
    <property type="entry name" value="OMP_efflux"/>
</dbReference>
<keyword evidence="4" id="KW-0614">Plasmid</keyword>
<dbReference type="Proteomes" id="UP000030907">
    <property type="component" value="Plasmid pSfKp5.2"/>
</dbReference>
<dbReference type="GO" id="GO:0005886">
    <property type="term" value="C:plasma membrane"/>
    <property type="evidence" value="ECO:0007669"/>
    <property type="project" value="UniProtKB-SubCell"/>
</dbReference>
<keyword evidence="2 4" id="KW-0449">Lipoprotein</keyword>
<evidence type="ECO:0000313" key="5">
    <source>
        <dbReference type="Proteomes" id="UP000030907"/>
    </source>
</evidence>
<evidence type="ECO:0000256" key="1">
    <source>
        <dbReference type="ARBA" id="ARBA00007613"/>
    </source>
</evidence>
<name>A0A0A7PNU3_9SPHN</name>
<keyword evidence="2" id="KW-0564">Palmitate</keyword>
<geneLocation type="plasmid" evidence="4 5">
    <name>pSfKp5.2</name>
</geneLocation>
<gene>
    <name evidence="4" type="ORF">SKP52_24565</name>
</gene>
<protein>
    <submittedName>
        <fullName evidence="4">RND efflux system outer membrane lipoprotein</fullName>
    </submittedName>
</protein>
<accession>A0A0A7PNU3</accession>
<dbReference type="Pfam" id="PF02321">
    <property type="entry name" value="OEP"/>
    <property type="match status" value="2"/>
</dbReference>
<reference evidence="4 5" key="1">
    <citation type="journal article" date="2015" name="Int. J. Syst. Evol. Microbiol.">
        <title>Description of Sphingopyxis fribergensis sp. nov. - a soil bacterium with the ability to degrade styrene and phenylacetic acid.</title>
        <authorList>
            <person name="Oelschlagel M."/>
            <person name="Ruckert C."/>
            <person name="Kalinowski J."/>
            <person name="Schmidt G."/>
            <person name="Schlomann M."/>
            <person name="Tischler D."/>
        </authorList>
    </citation>
    <scope>NUCLEOTIDE SEQUENCE [LARGE SCALE GENOMIC DNA]</scope>
    <source>
        <strain evidence="4 5">Kp5.2</strain>
        <plasmid evidence="4">pSfKp5.2</plasmid>
    </source>
</reference>
<keyword evidence="2" id="KW-0472">Membrane</keyword>
<comment type="similarity">
    <text evidence="1 2">Belongs to the outer membrane factor (OMF) (TC 1.B.17) family.</text>
</comment>
<comment type="subcellular location">
    <subcellularLocation>
        <location evidence="2">Cell membrane</location>
        <topology evidence="2">Lipid-anchor</topology>
    </subcellularLocation>
</comment>
<dbReference type="KEGG" id="sphk:SKP52_24565"/>
<keyword evidence="5" id="KW-1185">Reference proteome</keyword>
<dbReference type="InterPro" id="IPR010131">
    <property type="entry name" value="MdtP/NodT-like"/>
</dbReference>
<evidence type="ECO:0000313" key="4">
    <source>
        <dbReference type="EMBL" id="AJA11751.1"/>
    </source>
</evidence>
<dbReference type="PANTHER" id="PTHR30203:SF25">
    <property type="entry name" value="OUTER MEMBRANE PROTEIN-RELATED"/>
    <property type="match status" value="1"/>
</dbReference>
<dbReference type="NCBIfam" id="TIGR01845">
    <property type="entry name" value="outer_NodT"/>
    <property type="match status" value="1"/>
</dbReference>
<dbReference type="Gene3D" id="2.20.200.10">
    <property type="entry name" value="Outer membrane efflux proteins (OEP)"/>
    <property type="match status" value="1"/>
</dbReference>
<sequence length="467" mass="49069">MRVLPLVPPLLLIPMLGGCMMGPNFHGAPPPPASMSKTFVRADQAAMPVPPQLTPWWRTLNDPLLDQLITRALSSNPSIEVAEARVRQARSQMRGARAALAPVVGAGAGAGNIQAPGLVTGGEAKSSSLFLAGFDALWEIDLFGGARRNIEATRAQFGAAQADADDTRLTLTAEIARQYIALRASRQRLEIARYLLTNQQKIADLTAQLEGAGKVSRIEREQTDRGVEARRQTVAALEAEVNDHKDAIAVLAGEAPGALDTMLDGPGTVPLPPVEVAVGDPAAMLARRPDIRAAAQRLHAANAGIGVAEAARMPRVSLAGVVGLGGALKGDITSADNLWSVAGPTIQWNLADFGRGRAGVDQAVAGRDEAAAGYRATVLAALQDAEGSLNRFGEARKMFAMQARNGLSAVHSNDLVQQSWRVGRSSALVALAAENEQLAAEDLLVQARMALTTQFVALQKALAMGVN</sequence>
<evidence type="ECO:0000256" key="2">
    <source>
        <dbReference type="RuleBase" id="RU362097"/>
    </source>
</evidence>
<dbReference type="PANTHER" id="PTHR30203">
    <property type="entry name" value="OUTER MEMBRANE CATION EFFLUX PROTEIN"/>
    <property type="match status" value="1"/>
</dbReference>
<keyword evidence="2" id="KW-0812">Transmembrane</keyword>
<dbReference type="GO" id="GO:0015562">
    <property type="term" value="F:efflux transmembrane transporter activity"/>
    <property type="evidence" value="ECO:0007669"/>
    <property type="project" value="InterPro"/>
</dbReference>
<dbReference type="EMBL" id="CP009123">
    <property type="protein sequence ID" value="AJA11751.1"/>
    <property type="molecule type" value="Genomic_DNA"/>
</dbReference>
<evidence type="ECO:0000256" key="3">
    <source>
        <dbReference type="SAM" id="Coils"/>
    </source>
</evidence>
<keyword evidence="2" id="KW-1134">Transmembrane beta strand</keyword>
<feature type="coiled-coil region" evidence="3">
    <location>
        <begin position="227"/>
        <end position="254"/>
    </location>
</feature>
<proteinExistence type="inferred from homology"/>